<geneLocation type="plasmid" evidence="2">
    <name>pMKMS01</name>
</geneLocation>
<dbReference type="InterPro" id="IPR011010">
    <property type="entry name" value="DNA_brk_join_enz"/>
</dbReference>
<dbReference type="EMBL" id="CP000519">
    <property type="protein sequence ID" value="ABL94733.1"/>
    <property type="molecule type" value="Genomic_DNA"/>
</dbReference>
<dbReference type="GO" id="GO:0015074">
    <property type="term" value="P:DNA integration"/>
    <property type="evidence" value="ECO:0007669"/>
    <property type="project" value="InterPro"/>
</dbReference>
<evidence type="ECO:0000313" key="2">
    <source>
        <dbReference type="EMBL" id="ABL94733.1"/>
    </source>
</evidence>
<evidence type="ECO:0000256" key="1">
    <source>
        <dbReference type="ARBA" id="ARBA00023172"/>
    </source>
</evidence>
<gene>
    <name evidence="2" type="ordered locus">Mkms_5548</name>
</gene>
<dbReference type="GO" id="GO:0006310">
    <property type="term" value="P:DNA recombination"/>
    <property type="evidence" value="ECO:0007669"/>
    <property type="project" value="UniProtKB-KW"/>
</dbReference>
<keyword evidence="2" id="KW-0614">Plasmid</keyword>
<dbReference type="GO" id="GO:0003677">
    <property type="term" value="F:DNA binding"/>
    <property type="evidence" value="ECO:0007669"/>
    <property type="project" value="InterPro"/>
</dbReference>
<dbReference type="SUPFAM" id="SSF56349">
    <property type="entry name" value="DNA breaking-rejoining enzymes"/>
    <property type="match status" value="1"/>
</dbReference>
<dbReference type="KEGG" id="mkm:Mkms_5548"/>
<protein>
    <submittedName>
        <fullName evidence="2">Phage integrase family protein</fullName>
    </submittedName>
</protein>
<accession>A1UPH5</accession>
<dbReference type="HOGENOM" id="CLU_037617_1_0_11"/>
<dbReference type="InterPro" id="IPR013762">
    <property type="entry name" value="Integrase-like_cat_sf"/>
</dbReference>
<organism evidence="2">
    <name type="scientific">Mycobacterium sp. (strain KMS)</name>
    <dbReference type="NCBI Taxonomy" id="189918"/>
    <lineage>
        <taxon>Bacteria</taxon>
        <taxon>Bacillati</taxon>
        <taxon>Actinomycetota</taxon>
        <taxon>Actinomycetes</taxon>
        <taxon>Mycobacteriales</taxon>
        <taxon>Mycobacteriaceae</taxon>
        <taxon>Mycobacterium</taxon>
    </lineage>
</organism>
<dbReference type="Gene3D" id="1.10.443.10">
    <property type="entry name" value="Intergrase catalytic core"/>
    <property type="match status" value="1"/>
</dbReference>
<keyword evidence="1" id="KW-0233">DNA recombination</keyword>
<proteinExistence type="predicted"/>
<dbReference type="AlphaFoldDB" id="A1UPH5"/>
<name>A1UPH5_MYCSK</name>
<sequence>MLDWLRHLRHGSRRSKPRQPVTANEYCRVAAPILRDWSKSYGNLREVTSDDICVVIDGLPAHRRSHTLVVLRSLFRYLKREKRIFANPTIRLRPGRVAPAALVPVDADDYQEAVVAATTPQHRVALALAAVHAARPADIRNLRLDDIDLGARRLTIRGHTRRVDELTHRILTQYLDYRRKTWPYTANRHLLVTSITANDTRPVSDYTVTQLFGGLKATLGKLSVDRQLEEAITHGPDPLHLAAVFGLSHGTAVRYSEAARVVLNDDRASTAGCGPN</sequence>
<reference evidence="2" key="1">
    <citation type="submission" date="2006-12" db="EMBL/GenBank/DDBJ databases">
        <title>Complete sequence of plasmid pMKMS01 of Mycobacterium sp. KMS.</title>
        <authorList>
            <consortium name="US DOE Joint Genome Institute"/>
            <person name="Copeland A."/>
            <person name="Lucas S."/>
            <person name="Lapidus A."/>
            <person name="Barry K."/>
            <person name="Detter J.C."/>
            <person name="Glavina del Rio T."/>
            <person name="Hammon N."/>
            <person name="Israni S."/>
            <person name="Dalin E."/>
            <person name="Tice H."/>
            <person name="Pitluck S."/>
            <person name="Kiss H."/>
            <person name="Brettin T."/>
            <person name="Bruce D."/>
            <person name="Han C."/>
            <person name="Tapia R."/>
            <person name="Gilna P."/>
            <person name="Schmutz J."/>
            <person name="Larimer F."/>
            <person name="Land M."/>
            <person name="Hauser L."/>
            <person name="Kyrpides N."/>
            <person name="Mikhailova N."/>
            <person name="Miller C.D."/>
            <person name="Richardson P."/>
        </authorList>
    </citation>
    <scope>NUCLEOTIDE SEQUENCE [LARGE SCALE GENOMIC DNA]</scope>
    <source>
        <strain evidence="2">KMS</strain>
        <plasmid evidence="2">pMKMS01</plasmid>
    </source>
</reference>